<evidence type="ECO:0000313" key="2">
    <source>
        <dbReference type="Proteomes" id="UP001519504"/>
    </source>
</evidence>
<evidence type="ECO:0000313" key="1">
    <source>
        <dbReference type="EMBL" id="MBS9339014.1"/>
    </source>
</evidence>
<comment type="caution">
    <text evidence="1">The sequence shown here is derived from an EMBL/GenBank/DDBJ whole genome shotgun (WGS) entry which is preliminary data.</text>
</comment>
<dbReference type="RefSeq" id="WP_213809299.1">
    <property type="nucleotide sequence ID" value="NZ_JAAMFK010000006.1"/>
</dbReference>
<protein>
    <submittedName>
        <fullName evidence="1">Uncharacterized protein</fullName>
    </submittedName>
</protein>
<gene>
    <name evidence="1" type="ORF">G6R29_05190</name>
</gene>
<sequence length="67" mass="7799">MKKLCKDAFLDGLREGFAVFLNPILALFGHQYVSPKPAFLAMSDDEKLHQDWINISLDMKRVINRYE</sequence>
<keyword evidence="2" id="KW-1185">Reference proteome</keyword>
<name>A0ABS5R377_9LACO</name>
<organism evidence="1 2">
    <name type="scientific">Fructobacillus broussonetiae</name>
    <dbReference type="NCBI Taxonomy" id="2713173"/>
    <lineage>
        <taxon>Bacteria</taxon>
        <taxon>Bacillati</taxon>
        <taxon>Bacillota</taxon>
        <taxon>Bacilli</taxon>
        <taxon>Lactobacillales</taxon>
        <taxon>Lactobacillaceae</taxon>
        <taxon>Fructobacillus</taxon>
    </lineage>
</organism>
<dbReference type="Proteomes" id="UP001519504">
    <property type="component" value="Unassembled WGS sequence"/>
</dbReference>
<proteinExistence type="predicted"/>
<accession>A0ABS5R377</accession>
<reference evidence="1 2" key="1">
    <citation type="submission" date="2020-02" db="EMBL/GenBank/DDBJ databases">
        <title>Fructobacillus sp. isolated from paper mulberry of Taiwan.</title>
        <authorList>
            <person name="Lin S.-T."/>
        </authorList>
    </citation>
    <scope>NUCLEOTIDE SEQUENCE [LARGE SCALE GENOMIC DNA]</scope>
    <source>
        <strain evidence="1 2">M2-14</strain>
    </source>
</reference>
<dbReference type="EMBL" id="JAAMFK010000006">
    <property type="protein sequence ID" value="MBS9339014.1"/>
    <property type="molecule type" value="Genomic_DNA"/>
</dbReference>